<feature type="compositionally biased region" description="Gly residues" evidence="1">
    <location>
        <begin position="68"/>
        <end position="77"/>
    </location>
</feature>
<reference evidence="2" key="1">
    <citation type="submission" date="2018-11" db="EMBL/GenBank/DDBJ databases">
        <authorList>
            <consortium name="Pathogen Informatics"/>
        </authorList>
    </citation>
    <scope>NUCLEOTIDE SEQUENCE</scope>
</reference>
<dbReference type="AlphaFoldDB" id="A0A448XJC3"/>
<keyword evidence="3" id="KW-1185">Reference proteome</keyword>
<feature type="compositionally biased region" description="Basic residues" evidence="1">
    <location>
        <begin position="56"/>
        <end position="66"/>
    </location>
</feature>
<evidence type="ECO:0000256" key="1">
    <source>
        <dbReference type="SAM" id="MobiDB-lite"/>
    </source>
</evidence>
<feature type="region of interest" description="Disordered" evidence="1">
    <location>
        <begin position="102"/>
        <end position="308"/>
    </location>
</feature>
<feature type="compositionally biased region" description="Low complexity" evidence="1">
    <location>
        <begin position="235"/>
        <end position="266"/>
    </location>
</feature>
<comment type="caution">
    <text evidence="2">The sequence shown here is derived from an EMBL/GenBank/DDBJ whole genome shotgun (WGS) entry which is preliminary data.</text>
</comment>
<feature type="compositionally biased region" description="Basic and acidic residues" evidence="1">
    <location>
        <begin position="44"/>
        <end position="55"/>
    </location>
</feature>
<evidence type="ECO:0000313" key="2">
    <source>
        <dbReference type="EMBL" id="VEL38069.1"/>
    </source>
</evidence>
<proteinExistence type="predicted"/>
<feature type="compositionally biased region" description="Basic and acidic residues" evidence="1">
    <location>
        <begin position="160"/>
        <end position="179"/>
    </location>
</feature>
<evidence type="ECO:0000313" key="3">
    <source>
        <dbReference type="Proteomes" id="UP000784294"/>
    </source>
</evidence>
<dbReference type="EMBL" id="CAAALY010256790">
    <property type="protein sequence ID" value="VEL38069.1"/>
    <property type="molecule type" value="Genomic_DNA"/>
</dbReference>
<sequence>MSLVTCNIRGLADQVRKRLGAGRRRSSSLHDYDALEARASAELARPHDDRPDRRTRLTHTHCRHQCARGGGGGGGGPLMSLSMTDAPAQTGRLSIHARCLHRPASPEPRQPAGRPARPAGWRDDSTPAERPESRRSAALRPPSPPSRLHPHSLLQPQPQPRHEPDTVAGKTARDARPERQISSARLVRLLGPADAGQRRQAQPGPASSGSREPASTPVPPSAISSFPPSYLTPASSPSSSSSSSSSPSSSPSCSSSPSSSSSCSPSQYGITPLRWTEQANLRGLRPGHEHESEQPAGCPMPACPSSKR</sequence>
<accession>A0A448XJC3</accession>
<protein>
    <submittedName>
        <fullName evidence="2">Uncharacterized protein</fullName>
    </submittedName>
</protein>
<name>A0A448XJC3_9PLAT</name>
<feature type="compositionally biased region" description="Basic and acidic residues" evidence="1">
    <location>
        <begin position="120"/>
        <end position="135"/>
    </location>
</feature>
<dbReference type="Proteomes" id="UP000784294">
    <property type="component" value="Unassembled WGS sequence"/>
</dbReference>
<feature type="compositionally biased region" description="Low complexity" evidence="1">
    <location>
        <begin position="110"/>
        <end position="119"/>
    </location>
</feature>
<gene>
    <name evidence="2" type="ORF">PXEA_LOCUS31509</name>
</gene>
<feature type="region of interest" description="Disordered" evidence="1">
    <location>
        <begin position="40"/>
        <end position="84"/>
    </location>
</feature>
<organism evidence="2 3">
    <name type="scientific">Protopolystoma xenopodis</name>
    <dbReference type="NCBI Taxonomy" id="117903"/>
    <lineage>
        <taxon>Eukaryota</taxon>
        <taxon>Metazoa</taxon>
        <taxon>Spiralia</taxon>
        <taxon>Lophotrochozoa</taxon>
        <taxon>Platyhelminthes</taxon>
        <taxon>Monogenea</taxon>
        <taxon>Polyopisthocotylea</taxon>
        <taxon>Polystomatidea</taxon>
        <taxon>Polystomatidae</taxon>
        <taxon>Protopolystoma</taxon>
    </lineage>
</organism>